<evidence type="ECO:0000313" key="2">
    <source>
        <dbReference type="EMBL" id="GAA0703721.1"/>
    </source>
</evidence>
<dbReference type="RefSeq" id="WP_343785844.1">
    <property type="nucleotide sequence ID" value="NZ_BAAAEU010000001.1"/>
</dbReference>
<evidence type="ECO:0008006" key="4">
    <source>
        <dbReference type="Google" id="ProtNLM"/>
    </source>
</evidence>
<organism evidence="2 3">
    <name type="scientific">Dokdonella soli</name>
    <dbReference type="NCBI Taxonomy" id="529810"/>
    <lineage>
        <taxon>Bacteria</taxon>
        <taxon>Pseudomonadati</taxon>
        <taxon>Pseudomonadota</taxon>
        <taxon>Gammaproteobacteria</taxon>
        <taxon>Lysobacterales</taxon>
        <taxon>Rhodanobacteraceae</taxon>
        <taxon>Dokdonella</taxon>
    </lineage>
</organism>
<dbReference type="Proteomes" id="UP001501523">
    <property type="component" value="Unassembled WGS sequence"/>
</dbReference>
<evidence type="ECO:0000256" key="1">
    <source>
        <dbReference type="SAM" id="MobiDB-lite"/>
    </source>
</evidence>
<keyword evidence="3" id="KW-1185">Reference proteome</keyword>
<protein>
    <recommendedName>
        <fullName evidence="4">DUF4238 domain-containing protein</fullName>
    </recommendedName>
</protein>
<dbReference type="EMBL" id="BAAAEU010000001">
    <property type="protein sequence ID" value="GAA0703721.1"/>
    <property type="molecule type" value="Genomic_DNA"/>
</dbReference>
<sequence>MSDEITRQNHYVPVWYQRGFLAHEATELHVLDLRPDVNVLADGRTWTPNARRRLPPVGAFAACDLYTTFFGTHVNDEIERRLFGGIDDRGSRAVRAYIEGDARAMHDRFQDLFEYMDAQKLRTPKGLEWIRTRYPTLDQANLMLEMQGLRLMHCRMWMEGVREIVSAENSDIKFIVSDHPVTTYNAAFPPASSACSYPSDPLIELMGSPSGTCYSLVMSFSYSAARRTSVITTAALATRMRSVGRHARMSTSPNPDETRIPRRRNRAAAAAIGRSGNAAHLWPQKTDLHGPCWAFENATSRS</sequence>
<name>A0ABP3THE1_9GAMM</name>
<feature type="region of interest" description="Disordered" evidence="1">
    <location>
        <begin position="242"/>
        <end position="262"/>
    </location>
</feature>
<reference evidence="3" key="1">
    <citation type="journal article" date="2019" name="Int. J. Syst. Evol. Microbiol.">
        <title>The Global Catalogue of Microorganisms (GCM) 10K type strain sequencing project: providing services to taxonomists for standard genome sequencing and annotation.</title>
        <authorList>
            <consortium name="The Broad Institute Genomics Platform"/>
            <consortium name="The Broad Institute Genome Sequencing Center for Infectious Disease"/>
            <person name="Wu L."/>
            <person name="Ma J."/>
        </authorList>
    </citation>
    <scope>NUCLEOTIDE SEQUENCE [LARGE SCALE GENOMIC DNA]</scope>
    <source>
        <strain evidence="3">JCM 15421</strain>
    </source>
</reference>
<comment type="caution">
    <text evidence="2">The sequence shown here is derived from an EMBL/GenBank/DDBJ whole genome shotgun (WGS) entry which is preliminary data.</text>
</comment>
<proteinExistence type="predicted"/>
<gene>
    <name evidence="2" type="ORF">GCM10009105_00020</name>
</gene>
<evidence type="ECO:0000313" key="3">
    <source>
        <dbReference type="Proteomes" id="UP001501523"/>
    </source>
</evidence>
<accession>A0ABP3THE1</accession>